<dbReference type="PROSITE" id="PS50800">
    <property type="entry name" value="SAP"/>
    <property type="match status" value="1"/>
</dbReference>
<feature type="compositionally biased region" description="Polar residues" evidence="3">
    <location>
        <begin position="311"/>
        <end position="321"/>
    </location>
</feature>
<organism evidence="5 6">
    <name type="scientific">Chaetoceros tenuissimus</name>
    <dbReference type="NCBI Taxonomy" id="426638"/>
    <lineage>
        <taxon>Eukaryota</taxon>
        <taxon>Sar</taxon>
        <taxon>Stramenopiles</taxon>
        <taxon>Ochrophyta</taxon>
        <taxon>Bacillariophyta</taxon>
        <taxon>Coscinodiscophyceae</taxon>
        <taxon>Chaetocerotophycidae</taxon>
        <taxon>Chaetocerotales</taxon>
        <taxon>Chaetocerotaceae</taxon>
        <taxon>Chaetoceros</taxon>
    </lineage>
</organism>
<dbReference type="SUPFAM" id="SSF68906">
    <property type="entry name" value="SAP domain"/>
    <property type="match status" value="1"/>
</dbReference>
<dbReference type="Gene3D" id="1.10.720.30">
    <property type="entry name" value="SAP domain"/>
    <property type="match status" value="2"/>
</dbReference>
<feature type="region of interest" description="Disordered" evidence="3">
    <location>
        <begin position="120"/>
        <end position="139"/>
    </location>
</feature>
<comment type="caution">
    <text evidence="5">The sequence shown here is derived from an EMBL/GenBank/DDBJ whole genome shotgun (WGS) entry which is preliminary data.</text>
</comment>
<name>A0AAD3CK42_9STRA</name>
<dbReference type="InterPro" id="IPR003034">
    <property type="entry name" value="SAP_dom"/>
</dbReference>
<dbReference type="PANTHER" id="PTHR46551:SF1">
    <property type="entry name" value="SAP DOMAIN-CONTAINING RIBONUCLEOPROTEIN"/>
    <property type="match status" value="1"/>
</dbReference>
<keyword evidence="1" id="KW-0597">Phosphoprotein</keyword>
<evidence type="ECO:0000259" key="4">
    <source>
        <dbReference type="PROSITE" id="PS50800"/>
    </source>
</evidence>
<keyword evidence="6" id="KW-1185">Reference proteome</keyword>
<evidence type="ECO:0000256" key="1">
    <source>
        <dbReference type="ARBA" id="ARBA00022553"/>
    </source>
</evidence>
<gene>
    <name evidence="5" type="ORF">CTEN210_03059</name>
</gene>
<feature type="region of interest" description="Disordered" evidence="3">
    <location>
        <begin position="308"/>
        <end position="328"/>
    </location>
</feature>
<dbReference type="EMBL" id="BLLK01000022">
    <property type="protein sequence ID" value="GFH46585.1"/>
    <property type="molecule type" value="Genomic_DNA"/>
</dbReference>
<dbReference type="InterPro" id="IPR052240">
    <property type="entry name" value="SAP_domain_ribonucleoprotein"/>
</dbReference>
<feature type="domain" description="SAP" evidence="4">
    <location>
        <begin position="28"/>
        <end position="62"/>
    </location>
</feature>
<reference evidence="5 6" key="1">
    <citation type="journal article" date="2021" name="Sci. Rep.">
        <title>The genome of the diatom Chaetoceros tenuissimus carries an ancient integrated fragment of an extant virus.</title>
        <authorList>
            <person name="Hongo Y."/>
            <person name="Kimura K."/>
            <person name="Takaki Y."/>
            <person name="Yoshida Y."/>
            <person name="Baba S."/>
            <person name="Kobayashi G."/>
            <person name="Nagasaki K."/>
            <person name="Hano T."/>
            <person name="Tomaru Y."/>
        </authorList>
    </citation>
    <scope>NUCLEOTIDE SEQUENCE [LARGE SCALE GENOMIC DNA]</scope>
    <source>
        <strain evidence="5 6">NIES-3715</strain>
    </source>
</reference>
<dbReference type="Pfam" id="PF02037">
    <property type="entry name" value="SAP"/>
    <property type="match status" value="1"/>
</dbReference>
<dbReference type="GO" id="GO:0005634">
    <property type="term" value="C:nucleus"/>
    <property type="evidence" value="ECO:0007669"/>
    <property type="project" value="TreeGrafter"/>
</dbReference>
<proteinExistence type="inferred from homology"/>
<evidence type="ECO:0000313" key="5">
    <source>
        <dbReference type="EMBL" id="GFH46585.1"/>
    </source>
</evidence>
<dbReference type="InterPro" id="IPR036361">
    <property type="entry name" value="SAP_dom_sf"/>
</dbReference>
<evidence type="ECO:0000313" key="6">
    <source>
        <dbReference type="Proteomes" id="UP001054902"/>
    </source>
</evidence>
<comment type="similarity">
    <text evidence="2">Belongs to the SAP domain-containing ribonucleoprotein family.</text>
</comment>
<evidence type="ECO:0000256" key="2">
    <source>
        <dbReference type="ARBA" id="ARBA00046328"/>
    </source>
</evidence>
<dbReference type="AlphaFoldDB" id="A0AAD3CK42"/>
<protein>
    <recommendedName>
        <fullName evidence="4">SAP domain-containing protein</fullName>
    </recommendedName>
</protein>
<accession>A0AAD3CK42</accession>
<dbReference type="PANTHER" id="PTHR46551">
    <property type="entry name" value="SAP DOMAIN-CONTAINING RIBONUCLEOPROTEIN"/>
    <property type="match status" value="1"/>
</dbReference>
<dbReference type="SMART" id="SM00513">
    <property type="entry name" value="SAP"/>
    <property type="match status" value="2"/>
</dbReference>
<sequence>MSFFPFLFVHRRASKAKKTKKVKKENWFERLKVDELKEICTSANIATKGTKKELIARLMGDDKTSEYGLEGKYGMNMASLKKLCREKNLIQSGTKLALVKRILEKDNGTNPEAIAAVTKRPINTDPDRPTKKRKPSAPDLEKIHNRILKKIQMGKTSKKYDSYHGFKRHSSDVYDLIKEVIKKECFDKELLWRNSLFALQIAKTALVCLSNNFSEMISPGYDSSDSLYDVAESLEKIVRKLLDDDEMSIDLRKETILWINDLDKKLNEYAFPSFMDSVKILKDHNDNQDENNSIHDGPINFEDSKMPAKVQSLQESTNLSKTLAEEES</sequence>
<dbReference type="Proteomes" id="UP001054902">
    <property type="component" value="Unassembled WGS sequence"/>
</dbReference>
<dbReference type="GO" id="GO:0016973">
    <property type="term" value="P:poly(A)+ mRNA export from nucleus"/>
    <property type="evidence" value="ECO:0007669"/>
    <property type="project" value="TreeGrafter"/>
</dbReference>
<evidence type="ECO:0000256" key="3">
    <source>
        <dbReference type="SAM" id="MobiDB-lite"/>
    </source>
</evidence>